<evidence type="ECO:0000313" key="2">
    <source>
        <dbReference type="Proteomes" id="UP001175271"/>
    </source>
</evidence>
<reference evidence="1" key="1">
    <citation type="submission" date="2023-06" db="EMBL/GenBank/DDBJ databases">
        <title>Genomic analysis of the entomopathogenic nematode Steinernema hermaphroditum.</title>
        <authorList>
            <person name="Schwarz E.M."/>
            <person name="Heppert J.K."/>
            <person name="Baniya A."/>
            <person name="Schwartz H.T."/>
            <person name="Tan C.-H."/>
            <person name="Antoshechkin I."/>
            <person name="Sternberg P.W."/>
            <person name="Goodrich-Blair H."/>
            <person name="Dillman A.R."/>
        </authorList>
    </citation>
    <scope>NUCLEOTIDE SEQUENCE</scope>
    <source>
        <strain evidence="1">PS9179</strain>
        <tissue evidence="1">Whole animal</tissue>
    </source>
</reference>
<name>A0AA39HBC5_9BILA</name>
<dbReference type="AlphaFoldDB" id="A0AA39HBC5"/>
<keyword evidence="2" id="KW-1185">Reference proteome</keyword>
<accession>A0AA39HBC5</accession>
<organism evidence="1 2">
    <name type="scientific">Steinernema hermaphroditum</name>
    <dbReference type="NCBI Taxonomy" id="289476"/>
    <lineage>
        <taxon>Eukaryota</taxon>
        <taxon>Metazoa</taxon>
        <taxon>Ecdysozoa</taxon>
        <taxon>Nematoda</taxon>
        <taxon>Chromadorea</taxon>
        <taxon>Rhabditida</taxon>
        <taxon>Tylenchina</taxon>
        <taxon>Panagrolaimomorpha</taxon>
        <taxon>Strongyloidoidea</taxon>
        <taxon>Steinernematidae</taxon>
        <taxon>Steinernema</taxon>
    </lineage>
</organism>
<sequence length="135" mass="15347">MFARYLILFSLLVSFVVGFPIFVPFSNVAFKAANLAQKATEYIDDVPLTSLLSHNSHLLKSKEPRMLRTPGQPLVLQKLFLRDRITREDIVAAVLEISSKRTLIESCDQRYKSPFYSCLVGTWFFCNIVHVASCS</sequence>
<proteinExistence type="predicted"/>
<comment type="caution">
    <text evidence="1">The sequence shown here is derived from an EMBL/GenBank/DDBJ whole genome shotgun (WGS) entry which is preliminary data.</text>
</comment>
<gene>
    <name evidence="1" type="ORF">QR680_016484</name>
</gene>
<dbReference type="Proteomes" id="UP001175271">
    <property type="component" value="Unassembled WGS sequence"/>
</dbReference>
<dbReference type="EMBL" id="JAUCMV010000004">
    <property type="protein sequence ID" value="KAK0402700.1"/>
    <property type="molecule type" value="Genomic_DNA"/>
</dbReference>
<protein>
    <submittedName>
        <fullName evidence="1">Uncharacterized protein</fullName>
    </submittedName>
</protein>
<evidence type="ECO:0000313" key="1">
    <source>
        <dbReference type="EMBL" id="KAK0402700.1"/>
    </source>
</evidence>